<keyword evidence="1" id="KW-0812">Transmembrane</keyword>
<accession>A0A412TJT9</accession>
<keyword evidence="1" id="KW-1133">Transmembrane helix</keyword>
<reference evidence="2 3" key="1">
    <citation type="submission" date="2018-08" db="EMBL/GenBank/DDBJ databases">
        <title>A genome reference for cultivated species of the human gut microbiota.</title>
        <authorList>
            <person name="Zou Y."/>
            <person name="Xue W."/>
            <person name="Luo G."/>
        </authorList>
    </citation>
    <scope>NUCLEOTIDE SEQUENCE [LARGE SCALE GENOMIC DNA]</scope>
    <source>
        <strain evidence="2 3">AF16-14</strain>
    </source>
</reference>
<evidence type="ECO:0000313" key="2">
    <source>
        <dbReference type="EMBL" id="RGU54041.1"/>
    </source>
</evidence>
<sequence length="467" mass="54855">MKALYKMKTHEEAIRSIVDLEKQLDLYRYKVWGIPLWNVIRYKIRRQYLYKETGIDERATAKSPKNIKGIIKYSCLSLKQFIHFTTKKHFIDNLIIGFSRLEKVGDFYIDKFVDPVIAQTDLQDNYIYIEYGKTGCHKLPRCHQKNIFYLDFFYLSFYILGIIISPFILLSNYNTIREFHRKIKTGIMKDKSYLRFILFALGEAFLQYHFFKFLLKKIHAKRIFGVSRILFFMPSLAAKGMNLPVYEFQHGITNGETCLYSGYYNPDIDPDYFLTFGDACHKNVFGIPENKIINIGWAFKSYLKQQHLNTEFFPDTFLVISEPEISQKVIDIVIYFANHFPEYKFHIRRHPQEKFTDKQKEMISGYANILDVSSPVNSNIAILSYDFIIGENSTVLYEALSIGKKVGRINFGGFVLRQYDPTQPDGFYYIHQVEDLKDFISTGSHADNAKKDIYSDFNVDLFNSFLS</sequence>
<dbReference type="AlphaFoldDB" id="A0A412TJT9"/>
<protein>
    <submittedName>
        <fullName evidence="2">Uncharacterized protein</fullName>
    </submittedName>
</protein>
<evidence type="ECO:0000313" key="3">
    <source>
        <dbReference type="Proteomes" id="UP000284243"/>
    </source>
</evidence>
<evidence type="ECO:0000256" key="1">
    <source>
        <dbReference type="SAM" id="Phobius"/>
    </source>
</evidence>
<feature type="transmembrane region" description="Helical" evidence="1">
    <location>
        <begin position="193"/>
        <end position="215"/>
    </location>
</feature>
<feature type="transmembrane region" description="Helical" evidence="1">
    <location>
        <begin position="147"/>
        <end position="173"/>
    </location>
</feature>
<dbReference type="Proteomes" id="UP000284243">
    <property type="component" value="Unassembled WGS sequence"/>
</dbReference>
<dbReference type="SUPFAM" id="SSF53756">
    <property type="entry name" value="UDP-Glycosyltransferase/glycogen phosphorylase"/>
    <property type="match status" value="1"/>
</dbReference>
<organism evidence="2 3">
    <name type="scientific">Odoribacter splanchnicus</name>
    <dbReference type="NCBI Taxonomy" id="28118"/>
    <lineage>
        <taxon>Bacteria</taxon>
        <taxon>Pseudomonadati</taxon>
        <taxon>Bacteroidota</taxon>
        <taxon>Bacteroidia</taxon>
        <taxon>Bacteroidales</taxon>
        <taxon>Odoribacteraceae</taxon>
        <taxon>Odoribacter</taxon>
    </lineage>
</organism>
<comment type="caution">
    <text evidence="2">The sequence shown here is derived from an EMBL/GenBank/DDBJ whole genome shotgun (WGS) entry which is preliminary data.</text>
</comment>
<gene>
    <name evidence="2" type="ORF">DWW57_17655</name>
</gene>
<dbReference type="EMBL" id="QRYC01000039">
    <property type="protein sequence ID" value="RGU54041.1"/>
    <property type="molecule type" value="Genomic_DNA"/>
</dbReference>
<keyword evidence="1" id="KW-0472">Membrane</keyword>
<name>A0A412TJT9_9BACT</name>
<proteinExistence type="predicted"/>